<dbReference type="Proteomes" id="UP001272242">
    <property type="component" value="Unassembled WGS sequence"/>
</dbReference>
<dbReference type="Pfam" id="PF09992">
    <property type="entry name" value="NAGPA"/>
    <property type="match status" value="1"/>
</dbReference>
<comment type="caution">
    <text evidence="3">The sequence shown here is derived from an EMBL/GenBank/DDBJ whole genome shotgun (WGS) entry which is preliminary data.</text>
</comment>
<name>A0ABU5F7U9_9BACT</name>
<evidence type="ECO:0000313" key="3">
    <source>
        <dbReference type="EMBL" id="MDY3563269.1"/>
    </source>
</evidence>
<accession>A0ABU5F7U9</accession>
<feature type="chain" id="PRO_5047495163" evidence="1">
    <location>
        <begin position="20"/>
        <end position="279"/>
    </location>
</feature>
<reference evidence="4" key="1">
    <citation type="journal article" date="2023" name="Mar. Drugs">
        <title>Gemmata algarum, a Novel Planctomycete Isolated from an Algal Mat, Displays Antimicrobial Activity.</title>
        <authorList>
            <person name="Kumar G."/>
            <person name="Kallscheuer N."/>
            <person name="Kashif M."/>
            <person name="Ahamad S."/>
            <person name="Jagadeeshwari U."/>
            <person name="Pannikurungottu S."/>
            <person name="Haufschild T."/>
            <person name="Kabuu M."/>
            <person name="Sasikala C."/>
            <person name="Jogler C."/>
            <person name="Ramana C."/>
        </authorList>
    </citation>
    <scope>NUCLEOTIDE SEQUENCE [LARGE SCALE GENOMIC DNA]</scope>
    <source>
        <strain evidence="4">JC673</strain>
    </source>
</reference>
<feature type="domain" description="Phosphodiester glycosidase" evidence="2">
    <location>
        <begin position="92"/>
        <end position="272"/>
    </location>
</feature>
<protein>
    <submittedName>
        <fullName evidence="3">Phosphodiester glycosidase family protein</fullName>
    </submittedName>
</protein>
<keyword evidence="4" id="KW-1185">Reference proteome</keyword>
<sequence length="279" mass="29039">MRSVLFVVLATGTAGLLPAADGPFKHPPVWKLLCSGVELTNLARDQPRLMKGHAVRIDLKAAGIGFLATPGNGDRPGETDGLKTSTFLKRHKLQVAINAAPFGPIHKYEEQEQDVVGVQVSGGKLVSPAQPGFPALLLTKDNRARVAAPPFDLEGIENAVGGFHIVLKGGEVITGDKSIHPRTAAGVSADGKTLVLLVIDGRQKDFSDGATTAEVGEWLKALGCAEGINLDGGGTTTLVIAGADGAPKLINRPIHANKSGTERVSASHLGVFAKPLPQK</sequence>
<evidence type="ECO:0000313" key="4">
    <source>
        <dbReference type="Proteomes" id="UP001272242"/>
    </source>
</evidence>
<evidence type="ECO:0000256" key="1">
    <source>
        <dbReference type="SAM" id="SignalP"/>
    </source>
</evidence>
<feature type="signal peptide" evidence="1">
    <location>
        <begin position="1"/>
        <end position="19"/>
    </location>
</feature>
<gene>
    <name evidence="3" type="ORF">R5W23_004769</name>
</gene>
<dbReference type="PANTHER" id="PTHR40446:SF2">
    <property type="entry name" value="N-ACETYLGLUCOSAMINE-1-PHOSPHODIESTER ALPHA-N-ACETYLGLUCOSAMINIDASE"/>
    <property type="match status" value="1"/>
</dbReference>
<keyword evidence="3" id="KW-0378">Hydrolase</keyword>
<dbReference type="RefSeq" id="WP_320689498.1">
    <property type="nucleotide sequence ID" value="NZ_JAXBLV010000233.1"/>
</dbReference>
<dbReference type="InterPro" id="IPR018711">
    <property type="entry name" value="NAGPA"/>
</dbReference>
<organism evidence="3 4">
    <name type="scientific">Gemmata algarum</name>
    <dbReference type="NCBI Taxonomy" id="2975278"/>
    <lineage>
        <taxon>Bacteria</taxon>
        <taxon>Pseudomonadati</taxon>
        <taxon>Planctomycetota</taxon>
        <taxon>Planctomycetia</taxon>
        <taxon>Gemmatales</taxon>
        <taxon>Gemmataceae</taxon>
        <taxon>Gemmata</taxon>
    </lineage>
</organism>
<keyword evidence="1" id="KW-0732">Signal</keyword>
<keyword evidence="3" id="KW-0326">Glycosidase</keyword>
<evidence type="ECO:0000259" key="2">
    <source>
        <dbReference type="Pfam" id="PF09992"/>
    </source>
</evidence>
<dbReference type="EMBL" id="JAXBLV010000233">
    <property type="protein sequence ID" value="MDY3563269.1"/>
    <property type="molecule type" value="Genomic_DNA"/>
</dbReference>
<dbReference type="GO" id="GO:0016798">
    <property type="term" value="F:hydrolase activity, acting on glycosyl bonds"/>
    <property type="evidence" value="ECO:0007669"/>
    <property type="project" value="UniProtKB-KW"/>
</dbReference>
<dbReference type="PANTHER" id="PTHR40446">
    <property type="entry name" value="N-ACETYLGLUCOSAMINE-1-PHOSPHODIESTER ALPHA-N-ACETYLGLUCOSAMINIDASE"/>
    <property type="match status" value="1"/>
</dbReference>
<proteinExistence type="predicted"/>